<organism evidence="1 2">
    <name type="scientific">Mycena rosella</name>
    <name type="common">Pink bonnet</name>
    <name type="synonym">Agaricus rosellus</name>
    <dbReference type="NCBI Taxonomy" id="1033263"/>
    <lineage>
        <taxon>Eukaryota</taxon>
        <taxon>Fungi</taxon>
        <taxon>Dikarya</taxon>
        <taxon>Basidiomycota</taxon>
        <taxon>Agaricomycotina</taxon>
        <taxon>Agaricomycetes</taxon>
        <taxon>Agaricomycetidae</taxon>
        <taxon>Agaricales</taxon>
        <taxon>Marasmiineae</taxon>
        <taxon>Mycenaceae</taxon>
        <taxon>Mycena</taxon>
    </lineage>
</organism>
<reference evidence="1" key="1">
    <citation type="submission" date="2023-03" db="EMBL/GenBank/DDBJ databases">
        <title>Massive genome expansion in bonnet fungi (Mycena s.s.) driven by repeated elements and novel gene families across ecological guilds.</title>
        <authorList>
            <consortium name="Lawrence Berkeley National Laboratory"/>
            <person name="Harder C.B."/>
            <person name="Miyauchi S."/>
            <person name="Viragh M."/>
            <person name="Kuo A."/>
            <person name="Thoen E."/>
            <person name="Andreopoulos B."/>
            <person name="Lu D."/>
            <person name="Skrede I."/>
            <person name="Drula E."/>
            <person name="Henrissat B."/>
            <person name="Morin E."/>
            <person name="Kohler A."/>
            <person name="Barry K."/>
            <person name="LaButti K."/>
            <person name="Morin E."/>
            <person name="Salamov A."/>
            <person name="Lipzen A."/>
            <person name="Mereny Z."/>
            <person name="Hegedus B."/>
            <person name="Baldrian P."/>
            <person name="Stursova M."/>
            <person name="Weitz H."/>
            <person name="Taylor A."/>
            <person name="Grigoriev I.V."/>
            <person name="Nagy L.G."/>
            <person name="Martin F."/>
            <person name="Kauserud H."/>
        </authorList>
    </citation>
    <scope>NUCLEOTIDE SEQUENCE</scope>
    <source>
        <strain evidence="1">CBHHK067</strain>
    </source>
</reference>
<gene>
    <name evidence="1" type="ORF">B0H17DRAFT_1192505</name>
</gene>
<evidence type="ECO:0000313" key="1">
    <source>
        <dbReference type="EMBL" id="KAJ7706963.1"/>
    </source>
</evidence>
<dbReference type="AlphaFoldDB" id="A0AAD7M9J0"/>
<proteinExistence type="predicted"/>
<evidence type="ECO:0000313" key="2">
    <source>
        <dbReference type="Proteomes" id="UP001221757"/>
    </source>
</evidence>
<dbReference type="Proteomes" id="UP001221757">
    <property type="component" value="Unassembled WGS sequence"/>
</dbReference>
<accession>A0AAD7M9J0</accession>
<name>A0AAD7M9J0_MYCRO</name>
<protein>
    <submittedName>
        <fullName evidence="1">Uncharacterized protein</fullName>
    </submittedName>
</protein>
<keyword evidence="2" id="KW-1185">Reference proteome</keyword>
<dbReference type="EMBL" id="JARKIE010000006">
    <property type="protein sequence ID" value="KAJ7706963.1"/>
    <property type="molecule type" value="Genomic_DNA"/>
</dbReference>
<sequence length="229" mass="25114">MQDAGIALNPQRCIFEHLLLTHVMEMQKSYGAGLLSFHQCCDREAIAESTRMPTADCFLLAVSVAEAIGSHWLVSGWLPAFKTGARNVVPSPLPTSAHLHAFRAYLNLCSPYSAAAWSAALAAAPQDLRLCRFYHAAVEDEGYALLVCTAHGSLELLRDAFLHKISDAVGGFEGKWTFGGAYKFLKWLLSMRKITLQLARFVADMMAVYDAHPRYVPATSGEVKASHGR</sequence>
<comment type="caution">
    <text evidence="1">The sequence shown here is derived from an EMBL/GenBank/DDBJ whole genome shotgun (WGS) entry which is preliminary data.</text>
</comment>